<sequence length="136" mass="15321">MLNSKGGSGSVSKGRARSNPAWKHCKEVERDDGKYYKYVVRNYCQQEIKGGVSRLKHHLVQTSKDVRKCPSVPDDVKDEMKRYLKIKENAREVLERSFDERVDTGSYYRTQVIEGEIQEMGGSCLGSSGGLSSRGV</sequence>
<protein>
    <recommendedName>
        <fullName evidence="6">BED-type domain-containing protein</fullName>
    </recommendedName>
</protein>
<dbReference type="GO" id="GO:0003677">
    <property type="term" value="F:DNA binding"/>
    <property type="evidence" value="ECO:0007669"/>
    <property type="project" value="InterPro"/>
</dbReference>
<evidence type="ECO:0000259" key="6">
    <source>
        <dbReference type="PROSITE" id="PS50808"/>
    </source>
</evidence>
<keyword evidence="1" id="KW-0479">Metal-binding</keyword>
<keyword evidence="2 4" id="KW-0863">Zinc-finger</keyword>
<dbReference type="Proteomes" id="UP001064489">
    <property type="component" value="Chromosome 5"/>
</dbReference>
<dbReference type="EMBL" id="JAJSOW010000102">
    <property type="protein sequence ID" value="KAI9177996.1"/>
    <property type="molecule type" value="Genomic_DNA"/>
</dbReference>
<dbReference type="PANTHER" id="PTHR46951">
    <property type="entry name" value="BED-TYPE DOMAIN-CONTAINING PROTEIN"/>
    <property type="match status" value="1"/>
</dbReference>
<reference evidence="7" key="2">
    <citation type="submission" date="2023-02" db="EMBL/GenBank/DDBJ databases">
        <authorList>
            <person name="Swenson N.G."/>
            <person name="Wegrzyn J.L."/>
            <person name="Mcevoy S.L."/>
        </authorList>
    </citation>
    <scope>NUCLEOTIDE SEQUENCE</scope>
    <source>
        <strain evidence="7">91603</strain>
        <tissue evidence="7">Leaf</tissue>
    </source>
</reference>
<keyword evidence="8" id="KW-1185">Reference proteome</keyword>
<name>A0AAD5IWM3_ACENE</name>
<evidence type="ECO:0000256" key="1">
    <source>
        <dbReference type="ARBA" id="ARBA00022723"/>
    </source>
</evidence>
<gene>
    <name evidence="7" type="ORF">LWI28_021530</name>
</gene>
<proteinExistence type="predicted"/>
<evidence type="ECO:0000313" key="8">
    <source>
        <dbReference type="Proteomes" id="UP001064489"/>
    </source>
</evidence>
<evidence type="ECO:0000256" key="3">
    <source>
        <dbReference type="ARBA" id="ARBA00022833"/>
    </source>
</evidence>
<dbReference type="PROSITE" id="PS50808">
    <property type="entry name" value="ZF_BED"/>
    <property type="match status" value="1"/>
</dbReference>
<dbReference type="PANTHER" id="PTHR46951:SF2">
    <property type="entry name" value="BED-TYPE DOMAIN-CONTAINING PROTEIN"/>
    <property type="match status" value="1"/>
</dbReference>
<comment type="caution">
    <text evidence="7">The sequence shown here is derived from an EMBL/GenBank/DDBJ whole genome shotgun (WGS) entry which is preliminary data.</text>
</comment>
<dbReference type="Pfam" id="PF02892">
    <property type="entry name" value="zf-BED"/>
    <property type="match status" value="1"/>
</dbReference>
<feature type="domain" description="BED-type" evidence="6">
    <location>
        <begin position="16"/>
        <end position="76"/>
    </location>
</feature>
<dbReference type="GO" id="GO:0008270">
    <property type="term" value="F:zinc ion binding"/>
    <property type="evidence" value="ECO:0007669"/>
    <property type="project" value="UniProtKB-KW"/>
</dbReference>
<evidence type="ECO:0000256" key="2">
    <source>
        <dbReference type="ARBA" id="ARBA00022771"/>
    </source>
</evidence>
<reference evidence="7" key="1">
    <citation type="journal article" date="2022" name="Plant J.">
        <title>Strategies of tolerance reflected in two North American maple genomes.</title>
        <authorList>
            <person name="McEvoy S.L."/>
            <person name="Sezen U.U."/>
            <person name="Trouern-Trend A."/>
            <person name="McMahon S.M."/>
            <person name="Schaberg P.G."/>
            <person name="Yang J."/>
            <person name="Wegrzyn J.L."/>
            <person name="Swenson N.G."/>
        </authorList>
    </citation>
    <scope>NUCLEOTIDE SEQUENCE</scope>
    <source>
        <strain evidence="7">91603</strain>
    </source>
</reference>
<evidence type="ECO:0000256" key="4">
    <source>
        <dbReference type="PROSITE-ProRule" id="PRU00027"/>
    </source>
</evidence>
<dbReference type="InterPro" id="IPR003656">
    <property type="entry name" value="Znf_BED"/>
</dbReference>
<organism evidence="7 8">
    <name type="scientific">Acer negundo</name>
    <name type="common">Box elder</name>
    <dbReference type="NCBI Taxonomy" id="4023"/>
    <lineage>
        <taxon>Eukaryota</taxon>
        <taxon>Viridiplantae</taxon>
        <taxon>Streptophyta</taxon>
        <taxon>Embryophyta</taxon>
        <taxon>Tracheophyta</taxon>
        <taxon>Spermatophyta</taxon>
        <taxon>Magnoliopsida</taxon>
        <taxon>eudicotyledons</taxon>
        <taxon>Gunneridae</taxon>
        <taxon>Pentapetalae</taxon>
        <taxon>rosids</taxon>
        <taxon>malvids</taxon>
        <taxon>Sapindales</taxon>
        <taxon>Sapindaceae</taxon>
        <taxon>Hippocastanoideae</taxon>
        <taxon>Acereae</taxon>
        <taxon>Acer</taxon>
    </lineage>
</organism>
<feature type="region of interest" description="Disordered" evidence="5">
    <location>
        <begin position="1"/>
        <end position="21"/>
    </location>
</feature>
<evidence type="ECO:0000313" key="7">
    <source>
        <dbReference type="EMBL" id="KAI9177996.1"/>
    </source>
</evidence>
<keyword evidence="3" id="KW-0862">Zinc</keyword>
<dbReference type="AlphaFoldDB" id="A0AAD5IWM3"/>
<evidence type="ECO:0000256" key="5">
    <source>
        <dbReference type="SAM" id="MobiDB-lite"/>
    </source>
</evidence>
<accession>A0AAD5IWM3</accession>